<organism evidence="2 3">
    <name type="scientific">Psychrobacillus glaciei</name>
    <dbReference type="NCBI Taxonomy" id="2283160"/>
    <lineage>
        <taxon>Bacteria</taxon>
        <taxon>Bacillati</taxon>
        <taxon>Bacillota</taxon>
        <taxon>Bacilli</taxon>
        <taxon>Bacillales</taxon>
        <taxon>Bacillaceae</taxon>
        <taxon>Psychrobacillus</taxon>
    </lineage>
</organism>
<reference evidence="2 3" key="1">
    <citation type="submission" date="2018-07" db="EMBL/GenBank/DDBJ databases">
        <title>Complete genome sequence of Psychrobacillus sp. PB01, isolated from iceberg, and comparative genome analysis of Psychrobacillus strains.</title>
        <authorList>
            <person name="Lee P.C."/>
        </authorList>
    </citation>
    <scope>NUCLEOTIDE SEQUENCE [LARGE SCALE GENOMIC DNA]</scope>
    <source>
        <strain evidence="2 3">PB01</strain>
    </source>
</reference>
<evidence type="ECO:0000313" key="2">
    <source>
        <dbReference type="EMBL" id="QFF97864.1"/>
    </source>
</evidence>
<evidence type="ECO:0000256" key="1">
    <source>
        <dbReference type="SAM" id="MobiDB-lite"/>
    </source>
</evidence>
<keyword evidence="3" id="KW-1185">Reference proteome</keyword>
<dbReference type="OrthoDB" id="292377at2"/>
<dbReference type="AlphaFoldDB" id="A0A5J6SM66"/>
<proteinExistence type="predicted"/>
<name>A0A5J6SM66_9BACI</name>
<protein>
    <submittedName>
        <fullName evidence="2">Uncharacterized protein</fullName>
    </submittedName>
</protein>
<accession>A0A5J6SM66</accession>
<dbReference type="Proteomes" id="UP000325517">
    <property type="component" value="Chromosome"/>
</dbReference>
<feature type="region of interest" description="Disordered" evidence="1">
    <location>
        <begin position="79"/>
        <end position="99"/>
    </location>
</feature>
<gene>
    <name evidence="2" type="ORF">PB01_03010</name>
</gene>
<dbReference type="EMBL" id="CP031223">
    <property type="protein sequence ID" value="QFF97864.1"/>
    <property type="molecule type" value="Genomic_DNA"/>
</dbReference>
<dbReference type="RefSeq" id="WP_151698806.1">
    <property type="nucleotide sequence ID" value="NZ_CP031223.1"/>
</dbReference>
<sequence length="224" mass="25171">MTLIKATGNGISNQIASLDERKRSMQRKNAGEAYLKHATYFQPKVPSLSELENLLLGNKEREEETPEVSAAIKEFQQLEGANSRPIKGPSAPVQTIGGPTPEKTIELLEKVRSSALAPVELTPEDLRVAASATAKIQQVQTQITLNQEANRQIKLEVKKQKEQEAEIFNHSILSDVQSPKELKEDLVNLQKKRLKEQAIAKYTYQVNLMRYGFTNQQPSFFRIA</sequence>
<dbReference type="KEGG" id="psyo:PB01_03010"/>
<evidence type="ECO:0000313" key="3">
    <source>
        <dbReference type="Proteomes" id="UP000325517"/>
    </source>
</evidence>